<dbReference type="Pfam" id="PF01416">
    <property type="entry name" value="PseudoU_synth_1"/>
    <property type="match status" value="1"/>
</dbReference>
<evidence type="ECO:0000313" key="9">
    <source>
        <dbReference type="EMBL" id="CCI84175.1"/>
    </source>
</evidence>
<evidence type="ECO:0000256" key="3">
    <source>
        <dbReference type="ARBA" id="ARBA00023235"/>
    </source>
</evidence>
<keyword evidence="2 4" id="KW-0819">tRNA processing</keyword>
<dbReference type="PIRSF" id="PIRSF001430">
    <property type="entry name" value="tRNA_psdUrid_synth"/>
    <property type="match status" value="1"/>
</dbReference>
<dbReference type="InterPro" id="IPR020103">
    <property type="entry name" value="PsdUridine_synth_cat_dom_sf"/>
</dbReference>
<evidence type="ECO:0000259" key="8">
    <source>
        <dbReference type="Pfam" id="PF01416"/>
    </source>
</evidence>
<comment type="function">
    <text evidence="4">Formation of pseudouridine at positions 38, 39 and 40 in the anticodon stem and loop of transfer RNAs.</text>
</comment>
<evidence type="ECO:0000256" key="5">
    <source>
        <dbReference type="PIRSR" id="PIRSR001430-1"/>
    </source>
</evidence>
<dbReference type="GO" id="GO:0160147">
    <property type="term" value="F:tRNA pseudouridine(38-40) synthase activity"/>
    <property type="evidence" value="ECO:0007669"/>
    <property type="project" value="UniProtKB-EC"/>
</dbReference>
<dbReference type="OrthoDB" id="9811823at2"/>
<evidence type="ECO:0000313" key="11">
    <source>
        <dbReference type="Proteomes" id="UP000006078"/>
    </source>
</evidence>
<dbReference type="STRING" id="29321.AAV33_04170"/>
<evidence type="ECO:0000256" key="2">
    <source>
        <dbReference type="ARBA" id="ARBA00022694"/>
    </source>
</evidence>
<dbReference type="Gene3D" id="3.30.70.580">
    <property type="entry name" value="Pseudouridine synthase I, catalytic domain, N-terminal subdomain"/>
    <property type="match status" value="1"/>
</dbReference>
<dbReference type="CDD" id="cd02570">
    <property type="entry name" value="PseudoU_synth_EcTruA"/>
    <property type="match status" value="1"/>
</dbReference>
<comment type="catalytic activity">
    <reaction evidence="4 7">
        <text>uridine(38/39/40) in tRNA = pseudouridine(38/39/40) in tRNA</text>
        <dbReference type="Rhea" id="RHEA:22376"/>
        <dbReference type="Rhea" id="RHEA-COMP:10085"/>
        <dbReference type="Rhea" id="RHEA-COMP:10087"/>
        <dbReference type="ChEBI" id="CHEBI:65314"/>
        <dbReference type="ChEBI" id="CHEBI:65315"/>
        <dbReference type="EC" id="5.4.99.12"/>
    </reaction>
</comment>
<dbReference type="EMBL" id="AHAE01000074">
    <property type="protein sequence ID" value="EJZ81481.1"/>
    <property type="molecule type" value="Genomic_DNA"/>
</dbReference>
<keyword evidence="11" id="KW-1185">Reference proteome</keyword>
<comment type="subunit">
    <text evidence="4">Homodimer.</text>
</comment>
<evidence type="ECO:0000256" key="1">
    <source>
        <dbReference type="ARBA" id="ARBA00009375"/>
    </source>
</evidence>
<keyword evidence="3 4" id="KW-0413">Isomerase</keyword>
<dbReference type="AlphaFoldDB" id="I7KK73"/>
<dbReference type="SUPFAM" id="SSF55120">
    <property type="entry name" value="Pseudouridine synthase"/>
    <property type="match status" value="1"/>
</dbReference>
<feature type="binding site" evidence="4 6">
    <location>
        <position position="135"/>
    </location>
    <ligand>
        <name>substrate</name>
    </ligand>
</feature>
<dbReference type="InterPro" id="IPR020094">
    <property type="entry name" value="TruA/RsuA/RluB/E/F_N"/>
</dbReference>
<dbReference type="HAMAP" id="MF_00171">
    <property type="entry name" value="TruA"/>
    <property type="match status" value="1"/>
</dbReference>
<dbReference type="HOGENOM" id="CLU_014673_0_2_11"/>
<reference evidence="10 11" key="2">
    <citation type="submission" date="2012-08" db="EMBL/GenBank/DDBJ databases">
        <title>The Genome Sequence of Turicella otitidis ATCC 51513.</title>
        <authorList>
            <consortium name="The Broad Institute Genome Sequencing Platform"/>
            <person name="Earl A."/>
            <person name="Ward D."/>
            <person name="Feldgarden M."/>
            <person name="Gevers D."/>
            <person name="Huys G."/>
            <person name="Walker B."/>
            <person name="Young S.K."/>
            <person name="Zeng Q."/>
            <person name="Gargeya S."/>
            <person name="Fitzgerald M."/>
            <person name="Haas B."/>
            <person name="Abouelleil A."/>
            <person name="Alvarado L."/>
            <person name="Arachchi H.M."/>
            <person name="Berlin A.M."/>
            <person name="Chapman S.B."/>
            <person name="Goldberg J."/>
            <person name="Griggs A."/>
            <person name="Gujja S."/>
            <person name="Hansen M."/>
            <person name="Howarth C."/>
            <person name="Imamovic A."/>
            <person name="Larimer J."/>
            <person name="McCowen C."/>
            <person name="Montmayeur A."/>
            <person name="Murphy C."/>
            <person name="Neiman D."/>
            <person name="Pearson M."/>
            <person name="Priest M."/>
            <person name="Roberts A."/>
            <person name="Saif S."/>
            <person name="Shea T."/>
            <person name="Sisk P."/>
            <person name="Sykes S."/>
            <person name="Wortman J."/>
            <person name="Nusbaum C."/>
            <person name="Birren B."/>
        </authorList>
    </citation>
    <scope>NUCLEOTIDE SEQUENCE [LARGE SCALE GENOMIC DNA]</scope>
    <source>
        <strain evidence="10 11">ATCC 51513</strain>
    </source>
</reference>
<dbReference type="eggNOG" id="COG0101">
    <property type="taxonomic scope" value="Bacteria"/>
</dbReference>
<evidence type="ECO:0000256" key="7">
    <source>
        <dbReference type="RuleBase" id="RU003792"/>
    </source>
</evidence>
<evidence type="ECO:0000313" key="10">
    <source>
        <dbReference type="EMBL" id="EJZ81481.1"/>
    </source>
</evidence>
<dbReference type="InterPro" id="IPR001406">
    <property type="entry name" value="PsdUridine_synth_TruA"/>
</dbReference>
<dbReference type="EMBL" id="CAJZ01000211">
    <property type="protein sequence ID" value="CCI84175.1"/>
    <property type="molecule type" value="Genomic_DNA"/>
</dbReference>
<dbReference type="PANTHER" id="PTHR11142">
    <property type="entry name" value="PSEUDOURIDYLATE SYNTHASE"/>
    <property type="match status" value="1"/>
</dbReference>
<dbReference type="RefSeq" id="WP_004601414.1">
    <property type="nucleotide sequence ID" value="NZ_HF541868.1"/>
</dbReference>
<proteinExistence type="inferred from homology"/>
<reference evidence="9 12" key="1">
    <citation type="journal article" date="2012" name="J. Bacteriol.">
        <title>Draft Genome Sequence of Turicella otitidis ATCC 51513, Isolated from Middle Ear Fluid from a Child with Otitis Media.</title>
        <authorList>
            <person name="Brinkrolf K."/>
            <person name="Schneider J."/>
            <person name="Knecht M."/>
            <person name="Ruckert C."/>
            <person name="Tauch A."/>
        </authorList>
    </citation>
    <scope>NUCLEOTIDE SEQUENCE [LARGE SCALE GENOMIC DNA]</scope>
    <source>
        <strain evidence="9 12">ATCC 51513</strain>
    </source>
</reference>
<comment type="caution">
    <text evidence="4">Lacks conserved residue(s) required for the propagation of feature annotation.</text>
</comment>
<dbReference type="EC" id="5.4.99.12" evidence="4"/>
<protein>
    <recommendedName>
        <fullName evidence="4">tRNA pseudouridine synthase A</fullName>
        <ecNumber evidence="4">5.4.99.12</ecNumber>
    </recommendedName>
    <alternativeName>
        <fullName evidence="4">tRNA pseudouridine(38-40) synthase</fullName>
    </alternativeName>
    <alternativeName>
        <fullName evidence="4">tRNA pseudouridylate synthase I</fullName>
    </alternativeName>
    <alternativeName>
        <fullName evidence="4">tRNA-uridine isomerase I</fullName>
    </alternativeName>
</protein>
<dbReference type="GO" id="GO:0031119">
    <property type="term" value="P:tRNA pseudouridine synthesis"/>
    <property type="evidence" value="ECO:0007669"/>
    <property type="project" value="UniProtKB-UniRule"/>
</dbReference>
<dbReference type="Gene3D" id="3.30.70.660">
    <property type="entry name" value="Pseudouridine synthase I, catalytic domain, C-terminal subdomain"/>
    <property type="match status" value="1"/>
</dbReference>
<dbReference type="PANTHER" id="PTHR11142:SF0">
    <property type="entry name" value="TRNA PSEUDOURIDINE SYNTHASE-LIKE 1"/>
    <property type="match status" value="1"/>
</dbReference>
<dbReference type="InterPro" id="IPR020097">
    <property type="entry name" value="PsdUridine_synth_TruA_a/b_dom"/>
</dbReference>
<dbReference type="Proteomes" id="UP000011016">
    <property type="component" value="Unassembled WGS sequence"/>
</dbReference>
<evidence type="ECO:0000313" key="12">
    <source>
        <dbReference type="Proteomes" id="UP000011016"/>
    </source>
</evidence>
<dbReference type="GO" id="GO:0003723">
    <property type="term" value="F:RNA binding"/>
    <property type="evidence" value="ECO:0007669"/>
    <property type="project" value="InterPro"/>
</dbReference>
<accession>I7KK73</accession>
<comment type="similarity">
    <text evidence="1 4 7">Belongs to the tRNA pseudouridine synthase TruA family.</text>
</comment>
<gene>
    <name evidence="4 9" type="primary">truA</name>
    <name evidence="9" type="ORF">BN46_1463</name>
    <name evidence="10" type="ORF">HMPREF9719_01524</name>
</gene>
<feature type="active site" description="Nucleophile" evidence="4 5">
    <location>
        <position position="69"/>
    </location>
</feature>
<dbReference type="Proteomes" id="UP000006078">
    <property type="component" value="Unassembled WGS sequence"/>
</dbReference>
<comment type="caution">
    <text evidence="9">The sequence shown here is derived from an EMBL/GenBank/DDBJ whole genome shotgun (WGS) entry which is preliminary data.</text>
</comment>
<dbReference type="InterPro" id="IPR020095">
    <property type="entry name" value="PsdUridine_synth_TruA_C"/>
</dbReference>
<evidence type="ECO:0000256" key="4">
    <source>
        <dbReference type="HAMAP-Rule" id="MF_00171"/>
    </source>
</evidence>
<feature type="domain" description="Pseudouridine synthase I TruA alpha/beta" evidence="8">
    <location>
        <begin position="169"/>
        <end position="275"/>
    </location>
</feature>
<evidence type="ECO:0000256" key="6">
    <source>
        <dbReference type="PIRSR" id="PIRSR001430-2"/>
    </source>
</evidence>
<sequence length="294" mass="31242">MSAPPSSEGAQDPGETVRLRLDLAYDGTGFHGWAKQADPELRTVEGTLADALSLVLRAPVELTVAGRTDRGVHAAGQVAHADVPAESLNQRAIGGNPARLVRRMSRLLPGDVSLTGATVAPPGFDARFSALRRRYRYRVSTAPAGPLPTRRVDTASWPKPVDLGLAQVAADALVGLHDFAAFCRAKPHATTVRDLEAFTWRDCSTPEEPGVLEADVVADAFCWSMVRSLVGWCLAVGEGRRDPAASAGLLNERERSSAVPVAPACGLTLVAVDYPPDEELAERARATRATRPAV</sequence>
<organism evidence="9 12">
    <name type="scientific">Corynebacterium otitidis ATCC 51513</name>
    <dbReference type="NCBI Taxonomy" id="883169"/>
    <lineage>
        <taxon>Bacteria</taxon>
        <taxon>Bacillati</taxon>
        <taxon>Actinomycetota</taxon>
        <taxon>Actinomycetes</taxon>
        <taxon>Mycobacteriales</taxon>
        <taxon>Corynebacteriaceae</taxon>
        <taxon>Corynebacterium</taxon>
    </lineage>
</organism>
<dbReference type="PATRIC" id="fig|883169.3.peg.1467"/>
<name>I7KK73_9CORY</name>